<evidence type="ECO:0000313" key="4">
    <source>
        <dbReference type="EMBL" id="TRY77970.1"/>
    </source>
</evidence>
<organism evidence="4 5">
    <name type="scientific">Tigriopus californicus</name>
    <name type="common">Marine copepod</name>
    <dbReference type="NCBI Taxonomy" id="6832"/>
    <lineage>
        <taxon>Eukaryota</taxon>
        <taxon>Metazoa</taxon>
        <taxon>Ecdysozoa</taxon>
        <taxon>Arthropoda</taxon>
        <taxon>Crustacea</taxon>
        <taxon>Multicrustacea</taxon>
        <taxon>Hexanauplia</taxon>
        <taxon>Copepoda</taxon>
        <taxon>Harpacticoida</taxon>
        <taxon>Harpacticidae</taxon>
        <taxon>Tigriopus</taxon>
    </lineage>
</organism>
<gene>
    <name evidence="4" type="ORF">TCAL_06463</name>
</gene>
<comment type="caution">
    <text evidence="4">The sequence shown here is derived from an EMBL/GenBank/DDBJ whole genome shotgun (WGS) entry which is preliminary data.</text>
</comment>
<dbReference type="EMBL" id="VCGU01000003">
    <property type="protein sequence ID" value="TRY77970.1"/>
    <property type="molecule type" value="Genomic_DNA"/>
</dbReference>
<dbReference type="Proteomes" id="UP000318571">
    <property type="component" value="Chromosome 11"/>
</dbReference>
<feature type="region of interest" description="Disordered" evidence="3">
    <location>
        <begin position="397"/>
        <end position="421"/>
    </location>
</feature>
<reference evidence="4 5" key="1">
    <citation type="journal article" date="2018" name="Nat. Ecol. Evol.">
        <title>Genomic signatures of mitonuclear coevolution across populations of Tigriopus californicus.</title>
        <authorList>
            <person name="Barreto F.S."/>
            <person name="Watson E.T."/>
            <person name="Lima T.G."/>
            <person name="Willett C.S."/>
            <person name="Edmands S."/>
            <person name="Li W."/>
            <person name="Burton R.S."/>
        </authorList>
    </citation>
    <scope>NUCLEOTIDE SEQUENCE [LARGE SCALE GENOMIC DNA]</scope>
    <source>
        <strain evidence="4 5">San Diego</strain>
    </source>
</reference>
<sequence>MVKVSLKLMPGPPDEDEERQRVLCAPFRPRELNPEALDAKQEFWEHLIASGLLVEKKAVFPLTEPWDIQEWPHCKPKVLPEVFELMIQSGKLVSSAEYQTLLRNTHAQLRKTQSWLGFVLSPIIVRSKIALKWAWGGQNSGEYVHPETLEILAKSVKIEIGASPDRFSIGNYEFITKANCNKILTNMSIQPSTQELCLQFLMAHGDMSQLELTDHDSVVYKIGSASIEGDEKELVSLELTLKHVNRRIKELQVRMSPLQDEVKQWLKNGQRTEAKICLKRLLIIKENVATMNGYLLQLESLKSTLESSLLSQNVVSALKLGAQALSESQKSKSVQEIQDLMSDLDDMTHLEDEIAGVLAGGDPGLSDAQLDKELEALCKDEDDLLAQLAGLQVSDTSLDFPCPNSGDSTAKKAAQPVSSES</sequence>
<protein>
    <recommendedName>
        <fullName evidence="6">Charged multivesicular body protein 7</fullName>
    </recommendedName>
</protein>
<dbReference type="STRING" id="6832.A0A553PJV5"/>
<dbReference type="InterPro" id="IPR005024">
    <property type="entry name" value="Snf7_fam"/>
</dbReference>
<dbReference type="PANTHER" id="PTHR22761">
    <property type="entry name" value="CHARGED MULTIVESICULAR BODY PROTEIN"/>
    <property type="match status" value="1"/>
</dbReference>
<name>A0A553PJV5_TIGCA</name>
<accession>A0A553PJV5</accession>
<proteinExistence type="inferred from homology"/>
<dbReference type="Gene3D" id="6.10.140.1230">
    <property type="match status" value="1"/>
</dbReference>
<dbReference type="GO" id="GO:0032511">
    <property type="term" value="P:late endosome to vacuole transport via multivesicular body sorting pathway"/>
    <property type="evidence" value="ECO:0007669"/>
    <property type="project" value="TreeGrafter"/>
</dbReference>
<evidence type="ECO:0008006" key="6">
    <source>
        <dbReference type="Google" id="ProtNLM"/>
    </source>
</evidence>
<evidence type="ECO:0000256" key="1">
    <source>
        <dbReference type="ARBA" id="ARBA00006190"/>
    </source>
</evidence>
<dbReference type="AlphaFoldDB" id="A0A553PJV5"/>
<dbReference type="GO" id="GO:0006900">
    <property type="term" value="P:vesicle budding from membrane"/>
    <property type="evidence" value="ECO:0007669"/>
    <property type="project" value="TreeGrafter"/>
</dbReference>
<keyword evidence="2" id="KW-0175">Coiled coil</keyword>
<evidence type="ECO:0000256" key="2">
    <source>
        <dbReference type="SAM" id="Coils"/>
    </source>
</evidence>
<dbReference type="Pfam" id="PF25880">
    <property type="entry name" value="WHD_CHMP7_1st"/>
    <property type="match status" value="1"/>
</dbReference>
<dbReference type="GO" id="GO:0005771">
    <property type="term" value="C:multivesicular body"/>
    <property type="evidence" value="ECO:0007669"/>
    <property type="project" value="TreeGrafter"/>
</dbReference>
<evidence type="ECO:0000256" key="3">
    <source>
        <dbReference type="SAM" id="MobiDB-lite"/>
    </source>
</evidence>
<evidence type="ECO:0000313" key="5">
    <source>
        <dbReference type="Proteomes" id="UP000318571"/>
    </source>
</evidence>
<keyword evidence="5" id="KW-1185">Reference proteome</keyword>
<dbReference type="Pfam" id="PF03357">
    <property type="entry name" value="Snf7"/>
    <property type="match status" value="1"/>
</dbReference>
<feature type="coiled-coil region" evidence="2">
    <location>
        <begin position="227"/>
        <end position="261"/>
    </location>
</feature>
<comment type="similarity">
    <text evidence="1">Belongs to the SNF7 family.</text>
</comment>
<dbReference type="OMA" id="DVKRCVR"/>